<evidence type="ECO:0000313" key="1">
    <source>
        <dbReference type="Proteomes" id="UP000887565"/>
    </source>
</evidence>
<evidence type="ECO:0000313" key="2">
    <source>
        <dbReference type="WBParaSite" id="nRc.2.0.1.t29903-RA"/>
    </source>
</evidence>
<name>A0A915JUY4_ROMCU</name>
<reference evidence="2" key="1">
    <citation type="submission" date="2022-11" db="UniProtKB">
        <authorList>
            <consortium name="WormBaseParasite"/>
        </authorList>
    </citation>
    <scope>IDENTIFICATION</scope>
</reference>
<accession>A0A915JUY4</accession>
<dbReference type="Proteomes" id="UP000887565">
    <property type="component" value="Unplaced"/>
</dbReference>
<dbReference type="AlphaFoldDB" id="A0A915JUY4"/>
<dbReference type="WBParaSite" id="nRc.2.0.1.t29903-RA">
    <property type="protein sequence ID" value="nRc.2.0.1.t29903-RA"/>
    <property type="gene ID" value="nRc.2.0.1.g29903"/>
</dbReference>
<organism evidence="1 2">
    <name type="scientific">Romanomermis culicivorax</name>
    <name type="common">Nematode worm</name>
    <dbReference type="NCBI Taxonomy" id="13658"/>
    <lineage>
        <taxon>Eukaryota</taxon>
        <taxon>Metazoa</taxon>
        <taxon>Ecdysozoa</taxon>
        <taxon>Nematoda</taxon>
        <taxon>Enoplea</taxon>
        <taxon>Dorylaimia</taxon>
        <taxon>Mermithida</taxon>
        <taxon>Mermithoidea</taxon>
        <taxon>Mermithidae</taxon>
        <taxon>Romanomermis</taxon>
    </lineage>
</organism>
<protein>
    <submittedName>
        <fullName evidence="2">Uncharacterized protein</fullName>
    </submittedName>
</protein>
<proteinExistence type="predicted"/>
<sequence length="78" mass="8793">MKIYAATIGQSLKIDDFLAYFSGLASQAIFPDWETYMQLGKECYGNQCYGNQSAMGTRNRIPYGQPLDDPPRILQSYA</sequence>
<keyword evidence="1" id="KW-1185">Reference proteome</keyword>